<evidence type="ECO:0000256" key="4">
    <source>
        <dbReference type="ARBA" id="ARBA00022695"/>
    </source>
</evidence>
<feature type="domain" description="Chromo" evidence="17">
    <location>
        <begin position="638"/>
        <end position="696"/>
    </location>
</feature>
<keyword evidence="15" id="KW-0238">DNA-binding</keyword>
<protein>
    <recommendedName>
        <fullName evidence="21">Integrase catalytic domain-containing protein</fullName>
    </recommendedName>
</protein>
<dbReference type="Pfam" id="PF00665">
    <property type="entry name" value="rve"/>
    <property type="match status" value="1"/>
</dbReference>
<dbReference type="SMART" id="SM00298">
    <property type="entry name" value="CHROMO"/>
    <property type="match status" value="1"/>
</dbReference>
<dbReference type="InterPro" id="IPR001584">
    <property type="entry name" value="Integrase_cat-core"/>
</dbReference>
<keyword evidence="11" id="KW-0694">RNA-binding</keyword>
<evidence type="ECO:0000259" key="18">
    <source>
        <dbReference type="PROSITE" id="PS50994"/>
    </source>
</evidence>
<dbReference type="SUPFAM" id="SSF56672">
    <property type="entry name" value="DNA/RNA polymerases"/>
    <property type="match status" value="1"/>
</dbReference>
<dbReference type="SUPFAM" id="SSF53098">
    <property type="entry name" value="Ribonuclease H-like"/>
    <property type="match status" value="1"/>
</dbReference>
<keyword evidence="2" id="KW-0645">Protease</keyword>
<feature type="domain" description="Integrase catalytic" evidence="18">
    <location>
        <begin position="334"/>
        <end position="502"/>
    </location>
</feature>
<keyword evidence="3" id="KW-0808">Transferase</keyword>
<evidence type="ECO:0000256" key="8">
    <source>
        <dbReference type="ARBA" id="ARBA00022759"/>
    </source>
</evidence>
<dbReference type="Pfam" id="PF24626">
    <property type="entry name" value="SH3_Tf2-1"/>
    <property type="match status" value="1"/>
</dbReference>
<accession>A0A117NK10</accession>
<evidence type="ECO:0000256" key="1">
    <source>
        <dbReference type="ARBA" id="ARBA00011353"/>
    </source>
</evidence>
<dbReference type="GO" id="GO:0006310">
    <property type="term" value="P:DNA recombination"/>
    <property type="evidence" value="ECO:0007669"/>
    <property type="project" value="UniProtKB-KW"/>
</dbReference>
<dbReference type="Proteomes" id="UP000055045">
    <property type="component" value="Unassembled WGS sequence"/>
</dbReference>
<evidence type="ECO:0000256" key="9">
    <source>
        <dbReference type="ARBA" id="ARBA00022801"/>
    </source>
</evidence>
<evidence type="ECO:0000256" key="13">
    <source>
        <dbReference type="ARBA" id="ARBA00022918"/>
    </source>
</evidence>
<keyword evidence="8" id="KW-0255">Endonuclease</keyword>
<evidence type="ECO:0000256" key="3">
    <source>
        <dbReference type="ARBA" id="ARBA00022679"/>
    </source>
</evidence>
<evidence type="ECO:0000256" key="14">
    <source>
        <dbReference type="ARBA" id="ARBA00022932"/>
    </source>
</evidence>
<evidence type="ECO:0000256" key="16">
    <source>
        <dbReference type="ARBA" id="ARBA00023172"/>
    </source>
</evidence>
<name>A0A117NK10_PENFR</name>
<evidence type="ECO:0000256" key="5">
    <source>
        <dbReference type="ARBA" id="ARBA00022722"/>
    </source>
</evidence>
<dbReference type="GO" id="GO:0006508">
    <property type="term" value="P:proteolysis"/>
    <property type="evidence" value="ECO:0007669"/>
    <property type="project" value="UniProtKB-KW"/>
</dbReference>
<comment type="caution">
    <text evidence="19">The sequence shown here is derived from an EMBL/GenBank/DDBJ whole genome shotgun (WGS) entry which is preliminary data.</text>
</comment>
<dbReference type="PANTHER" id="PTHR37984">
    <property type="entry name" value="PROTEIN CBG26694"/>
    <property type="match status" value="1"/>
</dbReference>
<dbReference type="InterPro" id="IPR043502">
    <property type="entry name" value="DNA/RNA_pol_sf"/>
</dbReference>
<dbReference type="Gene3D" id="1.10.340.70">
    <property type="match status" value="1"/>
</dbReference>
<dbReference type="GO" id="GO:0003677">
    <property type="term" value="F:DNA binding"/>
    <property type="evidence" value="ECO:0007669"/>
    <property type="project" value="UniProtKB-KW"/>
</dbReference>
<dbReference type="GO" id="GO:0003964">
    <property type="term" value="F:RNA-directed DNA polymerase activity"/>
    <property type="evidence" value="ECO:0007669"/>
    <property type="project" value="UniProtKB-KW"/>
</dbReference>
<dbReference type="InterPro" id="IPR050951">
    <property type="entry name" value="Retrovirus_Pol_polyprotein"/>
</dbReference>
<keyword evidence="10" id="KW-0460">Magnesium</keyword>
<dbReference type="InterPro" id="IPR016197">
    <property type="entry name" value="Chromo-like_dom_sf"/>
</dbReference>
<evidence type="ECO:0000313" key="20">
    <source>
        <dbReference type="Proteomes" id="UP000055045"/>
    </source>
</evidence>
<dbReference type="PROSITE" id="PS50994">
    <property type="entry name" value="INTEGRASE"/>
    <property type="match status" value="1"/>
</dbReference>
<dbReference type="GO" id="GO:0003723">
    <property type="term" value="F:RNA binding"/>
    <property type="evidence" value="ECO:0007669"/>
    <property type="project" value="UniProtKB-KW"/>
</dbReference>
<keyword evidence="6" id="KW-0479">Metal-binding</keyword>
<dbReference type="InterPro" id="IPR041588">
    <property type="entry name" value="Integrase_H2C2"/>
</dbReference>
<gene>
    <name evidence="19" type="ORF">ACN42_g11918</name>
</gene>
<keyword evidence="20" id="KW-1185">Reference proteome</keyword>
<dbReference type="GO" id="GO:0046872">
    <property type="term" value="F:metal ion binding"/>
    <property type="evidence" value="ECO:0007669"/>
    <property type="project" value="UniProtKB-KW"/>
</dbReference>
<keyword evidence="12" id="KW-0229">DNA integration</keyword>
<organism evidence="19 20">
    <name type="scientific">Penicillium freii</name>
    <dbReference type="NCBI Taxonomy" id="48697"/>
    <lineage>
        <taxon>Eukaryota</taxon>
        <taxon>Fungi</taxon>
        <taxon>Dikarya</taxon>
        <taxon>Ascomycota</taxon>
        <taxon>Pezizomycotina</taxon>
        <taxon>Eurotiomycetes</taxon>
        <taxon>Eurotiomycetidae</taxon>
        <taxon>Eurotiales</taxon>
        <taxon>Aspergillaceae</taxon>
        <taxon>Penicillium</taxon>
    </lineage>
</organism>
<dbReference type="InterPro" id="IPR043128">
    <property type="entry name" value="Rev_trsase/Diguanyl_cyclase"/>
</dbReference>
<evidence type="ECO:0000256" key="7">
    <source>
        <dbReference type="ARBA" id="ARBA00022750"/>
    </source>
</evidence>
<reference evidence="19 20" key="1">
    <citation type="submission" date="2015-10" db="EMBL/GenBank/DDBJ databases">
        <title>Genome sequencing of Penicillium freii.</title>
        <authorList>
            <person name="Nguyen H.D."/>
            <person name="Visagie C.M."/>
            <person name="Seifert K.A."/>
        </authorList>
    </citation>
    <scope>NUCLEOTIDE SEQUENCE [LARGE SCALE GENOMIC DNA]</scope>
    <source>
        <strain evidence="19 20">DAOM 242723</strain>
    </source>
</reference>
<keyword evidence="7" id="KW-0064">Aspartyl protease</keyword>
<dbReference type="InterPro" id="IPR036397">
    <property type="entry name" value="RNaseH_sf"/>
</dbReference>
<evidence type="ECO:0000256" key="12">
    <source>
        <dbReference type="ARBA" id="ARBA00022908"/>
    </source>
</evidence>
<dbReference type="GO" id="GO:0015074">
    <property type="term" value="P:DNA integration"/>
    <property type="evidence" value="ECO:0007669"/>
    <property type="project" value="UniProtKB-KW"/>
</dbReference>
<evidence type="ECO:0000256" key="15">
    <source>
        <dbReference type="ARBA" id="ARBA00023125"/>
    </source>
</evidence>
<dbReference type="GO" id="GO:0003887">
    <property type="term" value="F:DNA-directed DNA polymerase activity"/>
    <property type="evidence" value="ECO:0007669"/>
    <property type="project" value="UniProtKB-KW"/>
</dbReference>
<dbReference type="InterPro" id="IPR000953">
    <property type="entry name" value="Chromo/chromo_shadow_dom"/>
</dbReference>
<keyword evidence="14" id="KW-0239">DNA-directed DNA polymerase</keyword>
<comment type="subunit">
    <text evidence="1">Component of the NuA4 histone acetyltransferase complex.</text>
</comment>
<keyword evidence="4" id="KW-0548">Nucleotidyltransferase</keyword>
<evidence type="ECO:0000256" key="10">
    <source>
        <dbReference type="ARBA" id="ARBA00022842"/>
    </source>
</evidence>
<dbReference type="FunFam" id="3.30.420.10:FF:000032">
    <property type="entry name" value="Retrovirus-related Pol polyprotein from transposon 297-like Protein"/>
    <property type="match status" value="1"/>
</dbReference>
<dbReference type="GO" id="GO:0005634">
    <property type="term" value="C:nucleus"/>
    <property type="evidence" value="ECO:0007669"/>
    <property type="project" value="UniProtKB-ARBA"/>
</dbReference>
<dbReference type="Gene3D" id="3.30.420.10">
    <property type="entry name" value="Ribonuclease H-like superfamily/Ribonuclease H"/>
    <property type="match status" value="1"/>
</dbReference>
<sequence>MISKPLHRLTRQDVPFEWSIQCEEAFLRLKQNLVNAPILRHYDPVRRTRVETDASDGVLGAVLAQYYEQDDFWHPVAFYSKSMQPAELNYEVRDKELLAIIRALQEWRPELEGLSQKDRFEILTDHQSLEYFMTTRQMNQRQVRWSEFLSQFHFVIKYRPGKRNVIADALSRKETPCVDESRRLTMLPTACLDEGVLPAHLAPLTPEETADETVEIVERVRESNRQSLELDGFRQIAQAGESSRWTMQDGLLLYEGRLEVPDDGDLRARLLDEIHRQPLTAHPGIEKMKKLVATRYHWHGWVTDVKRYVDNCLICKRTKAWRDRTPGLLRPLPIPERPWQHLSMDFRSFPRDRHGYDAVFVVVDRLSKRPISIPCQKETKAKQMARLFIDHIMRISGIPETIVSDRGGQFISEFWTEFCRILGIKRKLSTAHHPQTDGQSEIANQYMAQRLRPYVEQNQDNWSELLPMVDFAASILPQDTTKKSPFFVERGYEPVMTFDWKDQGTSTPNEREAIQMLSDLQEIWTQTKEQIAKSQELQIRQANRHRREEDFGVGDSVFVTTRDWLQDRPSRKLSHLASGPYRIIEKVGNSYKLDLPKAIRVHPIFHPSKLRRAATTEPLTGQHMDPSPPIQVGEADEWEVEKVLDVRTHYRKLQYRVQWVGHDLDLQWYPAGNMKHAPKKLQEFHAQYPAKPGPPIRLQEWLDADEEDRVLEDHIDD</sequence>
<keyword evidence="5" id="KW-0540">Nuclease</keyword>
<dbReference type="InterPro" id="IPR056924">
    <property type="entry name" value="SH3_Tf2-1"/>
</dbReference>
<dbReference type="GO" id="GO:0004519">
    <property type="term" value="F:endonuclease activity"/>
    <property type="evidence" value="ECO:0007669"/>
    <property type="project" value="UniProtKB-KW"/>
</dbReference>
<keyword evidence="9" id="KW-0378">Hydrolase</keyword>
<dbReference type="CDD" id="cd09274">
    <property type="entry name" value="RNase_HI_RT_Ty3"/>
    <property type="match status" value="1"/>
</dbReference>
<dbReference type="PROSITE" id="PS50013">
    <property type="entry name" value="CHROMO_2"/>
    <property type="match status" value="1"/>
</dbReference>
<evidence type="ECO:0000256" key="11">
    <source>
        <dbReference type="ARBA" id="ARBA00022884"/>
    </source>
</evidence>
<dbReference type="InterPro" id="IPR012337">
    <property type="entry name" value="RNaseH-like_sf"/>
</dbReference>
<proteinExistence type="predicted"/>
<dbReference type="STRING" id="48697.A0A117NK10"/>
<evidence type="ECO:0008006" key="21">
    <source>
        <dbReference type="Google" id="ProtNLM"/>
    </source>
</evidence>
<dbReference type="GO" id="GO:0006338">
    <property type="term" value="P:chromatin remodeling"/>
    <property type="evidence" value="ECO:0007669"/>
    <property type="project" value="UniProtKB-ARBA"/>
</dbReference>
<dbReference type="EMBL" id="LLXE01001230">
    <property type="protein sequence ID" value="KUM55373.1"/>
    <property type="molecule type" value="Genomic_DNA"/>
</dbReference>
<evidence type="ECO:0000256" key="2">
    <source>
        <dbReference type="ARBA" id="ARBA00022670"/>
    </source>
</evidence>
<dbReference type="Pfam" id="PF17917">
    <property type="entry name" value="RT_RNaseH"/>
    <property type="match status" value="1"/>
</dbReference>
<evidence type="ECO:0000313" key="19">
    <source>
        <dbReference type="EMBL" id="KUM55373.1"/>
    </source>
</evidence>
<dbReference type="InterPro" id="IPR041373">
    <property type="entry name" value="RT_RNaseH"/>
</dbReference>
<dbReference type="SUPFAM" id="SSF54160">
    <property type="entry name" value="Chromo domain-like"/>
    <property type="match status" value="1"/>
</dbReference>
<dbReference type="Pfam" id="PF17921">
    <property type="entry name" value="Integrase_H2C2"/>
    <property type="match status" value="1"/>
</dbReference>
<dbReference type="AlphaFoldDB" id="A0A117NK10"/>
<keyword evidence="16" id="KW-0233">DNA recombination</keyword>
<evidence type="ECO:0000259" key="17">
    <source>
        <dbReference type="PROSITE" id="PS50013"/>
    </source>
</evidence>
<feature type="non-terminal residue" evidence="19">
    <location>
        <position position="717"/>
    </location>
</feature>
<dbReference type="PANTHER" id="PTHR37984:SF5">
    <property type="entry name" value="PROTEIN NYNRIN-LIKE"/>
    <property type="match status" value="1"/>
</dbReference>
<dbReference type="GO" id="GO:0004190">
    <property type="term" value="F:aspartic-type endopeptidase activity"/>
    <property type="evidence" value="ECO:0007669"/>
    <property type="project" value="UniProtKB-KW"/>
</dbReference>
<keyword evidence="13" id="KW-0695">RNA-directed DNA polymerase</keyword>
<dbReference type="Gene3D" id="3.30.70.270">
    <property type="match status" value="1"/>
</dbReference>
<dbReference type="CDD" id="cd00024">
    <property type="entry name" value="CD_CSD"/>
    <property type="match status" value="1"/>
</dbReference>
<dbReference type="Gene3D" id="2.40.50.40">
    <property type="match status" value="1"/>
</dbReference>
<evidence type="ECO:0000256" key="6">
    <source>
        <dbReference type="ARBA" id="ARBA00022723"/>
    </source>
</evidence>